<reference evidence="1" key="1">
    <citation type="submission" date="2021-01" db="EMBL/GenBank/DDBJ databases">
        <title>Phytophthora aleatoria, a newly-described species from Pinus radiata is distinct from Phytophthora cactorum isolates based on comparative genomics.</title>
        <authorList>
            <person name="Mcdougal R."/>
            <person name="Panda P."/>
            <person name="Williams N."/>
            <person name="Studholme D.J."/>
        </authorList>
    </citation>
    <scope>NUCLEOTIDE SEQUENCE</scope>
    <source>
        <strain evidence="1">NZFS 3830</strain>
    </source>
</reference>
<dbReference type="OrthoDB" id="139278at2759"/>
<evidence type="ECO:0000313" key="2">
    <source>
        <dbReference type="Proteomes" id="UP000688947"/>
    </source>
</evidence>
<proteinExistence type="predicted"/>
<dbReference type="AlphaFoldDB" id="A0A8T1TSK1"/>
<feature type="non-terminal residue" evidence="1">
    <location>
        <position position="1"/>
    </location>
</feature>
<dbReference type="EMBL" id="JAENGZ010001440">
    <property type="protein sequence ID" value="KAG6948065.1"/>
    <property type="molecule type" value="Genomic_DNA"/>
</dbReference>
<comment type="caution">
    <text evidence="1">The sequence shown here is derived from an EMBL/GenBank/DDBJ whole genome shotgun (WGS) entry which is preliminary data.</text>
</comment>
<protein>
    <submittedName>
        <fullName evidence="1">Uncharacterized protein</fullName>
    </submittedName>
</protein>
<organism evidence="1 2">
    <name type="scientific">Phytophthora cactorum</name>
    <dbReference type="NCBI Taxonomy" id="29920"/>
    <lineage>
        <taxon>Eukaryota</taxon>
        <taxon>Sar</taxon>
        <taxon>Stramenopiles</taxon>
        <taxon>Oomycota</taxon>
        <taxon>Peronosporomycetes</taxon>
        <taxon>Peronosporales</taxon>
        <taxon>Peronosporaceae</taxon>
        <taxon>Phytophthora</taxon>
    </lineage>
</organism>
<sequence length="85" mass="9089">MDSALVHGMVFMSGTSTARTTSIQLDYATTLPDGSTPGKLVVQLANGQTADSHPENSDKGVYDDYASYVVRGGDMLVQSRTRYSP</sequence>
<evidence type="ECO:0000313" key="1">
    <source>
        <dbReference type="EMBL" id="KAG6948065.1"/>
    </source>
</evidence>
<gene>
    <name evidence="1" type="ORF">JG687_00015715</name>
</gene>
<accession>A0A8T1TSK1</accession>
<name>A0A8T1TSK1_9STRA</name>
<dbReference type="Proteomes" id="UP000688947">
    <property type="component" value="Unassembled WGS sequence"/>
</dbReference>